<keyword evidence="2 4" id="KW-0442">Lipid degradation</keyword>
<dbReference type="Proteomes" id="UP000654304">
    <property type="component" value="Unassembled WGS sequence"/>
</dbReference>
<dbReference type="SUPFAM" id="SSF52151">
    <property type="entry name" value="FabD/lysophospholipase-like"/>
    <property type="match status" value="1"/>
</dbReference>
<dbReference type="RefSeq" id="WP_186904124.1">
    <property type="nucleotide sequence ID" value="NZ_JACOGD010000006.1"/>
</dbReference>
<dbReference type="PANTHER" id="PTHR14226">
    <property type="entry name" value="NEUROPATHY TARGET ESTERASE/SWISS CHEESE D.MELANOGASTER"/>
    <property type="match status" value="1"/>
</dbReference>
<evidence type="ECO:0000256" key="2">
    <source>
        <dbReference type="ARBA" id="ARBA00022963"/>
    </source>
</evidence>
<dbReference type="InterPro" id="IPR050301">
    <property type="entry name" value="NTE"/>
</dbReference>
<keyword evidence="1 4" id="KW-0378">Hydrolase</keyword>
<evidence type="ECO:0000256" key="3">
    <source>
        <dbReference type="ARBA" id="ARBA00023098"/>
    </source>
</evidence>
<evidence type="ECO:0000256" key="1">
    <source>
        <dbReference type="ARBA" id="ARBA00022801"/>
    </source>
</evidence>
<proteinExistence type="predicted"/>
<keyword evidence="8" id="KW-1185">Reference proteome</keyword>
<keyword evidence="5" id="KW-0732">Signal</keyword>
<dbReference type="Gene3D" id="3.40.1090.10">
    <property type="entry name" value="Cytosolic phospholipase A2 catalytic domain"/>
    <property type="match status" value="1"/>
</dbReference>
<dbReference type="CDD" id="cd07205">
    <property type="entry name" value="Pat_PNPLA6_PNPLA7_NTE1_like"/>
    <property type="match status" value="1"/>
</dbReference>
<protein>
    <submittedName>
        <fullName evidence="7">Patatin-like phospholipase family protein</fullName>
    </submittedName>
</protein>
<evidence type="ECO:0000256" key="5">
    <source>
        <dbReference type="SAM" id="SignalP"/>
    </source>
</evidence>
<feature type="chain" id="PRO_5045872096" evidence="5">
    <location>
        <begin position="24"/>
        <end position="292"/>
    </location>
</feature>
<dbReference type="InterPro" id="IPR002641">
    <property type="entry name" value="PNPLA_dom"/>
</dbReference>
<dbReference type="InterPro" id="IPR016035">
    <property type="entry name" value="Acyl_Trfase/lysoPLipase"/>
</dbReference>
<dbReference type="PROSITE" id="PS51635">
    <property type="entry name" value="PNPLA"/>
    <property type="match status" value="1"/>
</dbReference>
<accession>A0ABR7A750</accession>
<reference evidence="7 8" key="1">
    <citation type="submission" date="2020-08" db="EMBL/GenBank/DDBJ databases">
        <title>Novel species isolated from subtropical streams in China.</title>
        <authorList>
            <person name="Lu H."/>
        </authorList>
    </citation>
    <scope>NUCLEOTIDE SEQUENCE [LARGE SCALE GENOMIC DNA]</scope>
    <source>
        <strain evidence="7 8">CY22W</strain>
    </source>
</reference>
<keyword evidence="3 4" id="KW-0443">Lipid metabolism</keyword>
<evidence type="ECO:0000313" key="8">
    <source>
        <dbReference type="Proteomes" id="UP000654304"/>
    </source>
</evidence>
<evidence type="ECO:0000259" key="6">
    <source>
        <dbReference type="PROSITE" id="PS51635"/>
    </source>
</evidence>
<feature type="signal peptide" evidence="5">
    <location>
        <begin position="1"/>
        <end position="23"/>
    </location>
</feature>
<sequence length="292" mass="31063">MNPQMKRRLMLAMGAGLPLLSHAAQKNAGIVQAAARPPKLGLALGGGSARGFAHIGVIQALEKHKIRPDLVVGTSAGSIIGAFYAAGFSGTQMEEVAMKIRDFEIADISAGSRRGMVVGNALQNLVNQYLQNKPIESFATPFYAVATNLVSGKLHLFRSGNAGFAVRASCSMPGVFIPARLGSEEFVDGGLISPLPVVEAKKLGADYVIAVDVSASAENVNLHGMFELLMQSFDIMGQSLIRMESEKADIVIHPDLRKFSSTDFQLRRELIAAGYQAGLQAIPQIKAALTKD</sequence>
<gene>
    <name evidence="7" type="ORF">H8K43_12355</name>
</gene>
<organism evidence="7 8">
    <name type="scientific">Undibacterium curvum</name>
    <dbReference type="NCBI Taxonomy" id="2762294"/>
    <lineage>
        <taxon>Bacteria</taxon>
        <taxon>Pseudomonadati</taxon>
        <taxon>Pseudomonadota</taxon>
        <taxon>Betaproteobacteria</taxon>
        <taxon>Burkholderiales</taxon>
        <taxon>Oxalobacteraceae</taxon>
        <taxon>Undibacterium</taxon>
    </lineage>
</organism>
<comment type="caution">
    <text evidence="4">Lacks conserved residue(s) required for the propagation of feature annotation.</text>
</comment>
<evidence type="ECO:0000313" key="7">
    <source>
        <dbReference type="EMBL" id="MBC3932472.1"/>
    </source>
</evidence>
<dbReference type="PANTHER" id="PTHR14226:SF76">
    <property type="entry name" value="NTE FAMILY PROTEIN RSSA"/>
    <property type="match status" value="1"/>
</dbReference>
<feature type="active site" description="Proton acceptor" evidence="4">
    <location>
        <position position="188"/>
    </location>
</feature>
<dbReference type="Pfam" id="PF01734">
    <property type="entry name" value="Patatin"/>
    <property type="match status" value="1"/>
</dbReference>
<feature type="short sequence motif" description="GXSXG" evidence="4">
    <location>
        <begin position="73"/>
        <end position="77"/>
    </location>
</feature>
<dbReference type="EMBL" id="JACOGD010000006">
    <property type="protein sequence ID" value="MBC3932472.1"/>
    <property type="molecule type" value="Genomic_DNA"/>
</dbReference>
<evidence type="ECO:0000256" key="4">
    <source>
        <dbReference type="PROSITE-ProRule" id="PRU01161"/>
    </source>
</evidence>
<feature type="domain" description="PNPLA" evidence="6">
    <location>
        <begin position="42"/>
        <end position="201"/>
    </location>
</feature>
<feature type="short sequence motif" description="DGA/G" evidence="4">
    <location>
        <begin position="188"/>
        <end position="190"/>
    </location>
</feature>
<name>A0ABR7A750_9BURK</name>
<feature type="active site" description="Nucleophile" evidence="4">
    <location>
        <position position="75"/>
    </location>
</feature>
<comment type="caution">
    <text evidence="7">The sequence shown here is derived from an EMBL/GenBank/DDBJ whole genome shotgun (WGS) entry which is preliminary data.</text>
</comment>